<dbReference type="Proteomes" id="UP000053555">
    <property type="component" value="Unassembled WGS sequence"/>
</dbReference>
<keyword evidence="1" id="KW-0472">Membrane</keyword>
<reference evidence="2" key="1">
    <citation type="submission" date="2014-07" db="EMBL/GenBank/DDBJ databases">
        <title>Identification of a novel salt tolerance gene in wild soybean by whole-genome sequencing.</title>
        <authorList>
            <person name="Lam H.-M."/>
            <person name="Qi X."/>
            <person name="Li M.-W."/>
            <person name="Liu X."/>
            <person name="Xie M."/>
            <person name="Ni M."/>
            <person name="Xu X."/>
        </authorList>
    </citation>
    <scope>NUCLEOTIDE SEQUENCE [LARGE SCALE GENOMIC DNA]</scope>
    <source>
        <tissue evidence="2">Root</tissue>
    </source>
</reference>
<name>A0A0B2RSN7_GLYSO</name>
<keyword evidence="4" id="KW-1185">Reference proteome</keyword>
<dbReference type="EMBL" id="KN648405">
    <property type="protein sequence ID" value="KHN35388.1"/>
    <property type="molecule type" value="Genomic_DNA"/>
</dbReference>
<accession>A0A0B2RSN7</accession>
<dbReference type="PANTHER" id="PTHR36026">
    <property type="entry name" value="OS05G0542100 PROTEIN"/>
    <property type="match status" value="1"/>
</dbReference>
<evidence type="ECO:0000313" key="2">
    <source>
        <dbReference type="EMBL" id="KHN35388.1"/>
    </source>
</evidence>
<dbReference type="Proteomes" id="UP000289340">
    <property type="component" value="Chromosome 19"/>
</dbReference>
<feature type="transmembrane region" description="Helical" evidence="1">
    <location>
        <begin position="12"/>
        <end position="34"/>
    </location>
</feature>
<protein>
    <recommendedName>
        <fullName evidence="5">Fiber protein Fb11</fullName>
    </recommendedName>
</protein>
<feature type="transmembrane region" description="Helical" evidence="1">
    <location>
        <begin position="66"/>
        <end position="88"/>
    </location>
</feature>
<dbReference type="PANTHER" id="PTHR36026:SF1">
    <property type="entry name" value="OS05G0542100 PROTEIN"/>
    <property type="match status" value="1"/>
</dbReference>
<evidence type="ECO:0008006" key="5">
    <source>
        <dbReference type="Google" id="ProtNLM"/>
    </source>
</evidence>
<reference evidence="3 4" key="2">
    <citation type="submission" date="2018-09" db="EMBL/GenBank/DDBJ databases">
        <title>A high-quality reference genome of wild soybean provides a powerful tool to mine soybean genomes.</title>
        <authorList>
            <person name="Xie M."/>
            <person name="Chung C.Y.L."/>
            <person name="Li M.-W."/>
            <person name="Wong F.-L."/>
            <person name="Chan T.-F."/>
            <person name="Lam H.-M."/>
        </authorList>
    </citation>
    <scope>NUCLEOTIDE SEQUENCE [LARGE SCALE GENOMIC DNA]</scope>
    <source>
        <strain evidence="4">cv. W05</strain>
        <tissue evidence="3">Hypocotyl of etiolated seedlings</tissue>
    </source>
</reference>
<gene>
    <name evidence="3" type="ORF">D0Y65_052594</name>
    <name evidence="2" type="ORF">glysoja_029018</name>
</gene>
<evidence type="ECO:0000313" key="3">
    <source>
        <dbReference type="EMBL" id="RZB49757.1"/>
    </source>
</evidence>
<proteinExistence type="predicted"/>
<evidence type="ECO:0000256" key="1">
    <source>
        <dbReference type="SAM" id="Phobius"/>
    </source>
</evidence>
<organism evidence="2">
    <name type="scientific">Glycine soja</name>
    <name type="common">Wild soybean</name>
    <dbReference type="NCBI Taxonomy" id="3848"/>
    <lineage>
        <taxon>Eukaryota</taxon>
        <taxon>Viridiplantae</taxon>
        <taxon>Streptophyta</taxon>
        <taxon>Embryophyta</taxon>
        <taxon>Tracheophyta</taxon>
        <taxon>Spermatophyta</taxon>
        <taxon>Magnoliopsida</taxon>
        <taxon>eudicotyledons</taxon>
        <taxon>Gunneridae</taxon>
        <taxon>Pentapetalae</taxon>
        <taxon>rosids</taxon>
        <taxon>fabids</taxon>
        <taxon>Fabales</taxon>
        <taxon>Fabaceae</taxon>
        <taxon>Papilionoideae</taxon>
        <taxon>50 kb inversion clade</taxon>
        <taxon>NPAAA clade</taxon>
        <taxon>indigoferoid/millettioid clade</taxon>
        <taxon>Phaseoleae</taxon>
        <taxon>Glycine</taxon>
        <taxon>Glycine subgen. Soja</taxon>
    </lineage>
</organism>
<sequence length="99" mass="11143">MAVMERLKMFVVQEPVVAASCLIAGFGLFLPAFVRPMLDSYQATKQPPQPALSDVSTAFDNNCNKYIKYFVSSLVIVFFILKFFMVLLMPSNLKVQTPE</sequence>
<keyword evidence="1" id="KW-1133">Transmembrane helix</keyword>
<dbReference type="SMR" id="A0A0B2RSN7"/>
<evidence type="ECO:0000313" key="4">
    <source>
        <dbReference type="Proteomes" id="UP000289340"/>
    </source>
</evidence>
<dbReference type="AlphaFoldDB" id="A0A0B2RSN7"/>
<dbReference type="EMBL" id="QZWG01000019">
    <property type="protein sequence ID" value="RZB49757.1"/>
    <property type="molecule type" value="Genomic_DNA"/>
</dbReference>
<keyword evidence="1" id="KW-0812">Transmembrane</keyword>